<dbReference type="SUPFAM" id="SSF53474">
    <property type="entry name" value="alpha/beta-Hydrolases"/>
    <property type="match status" value="1"/>
</dbReference>
<evidence type="ECO:0000313" key="4">
    <source>
        <dbReference type="Proteomes" id="UP001156215"/>
    </source>
</evidence>
<keyword evidence="1" id="KW-0732">Signal</keyword>
<sequence length="245" mass="27291">MKKITPETLMQMDPSIFPPEMIGRLTFKIAPPTKAPLPAGQHLLGLAEERDTILIVPEGLETDKPVPLFVMFHGASGHAEKVMPFFTEYAHQHKFLLLLPQSTYYTWDLTIGGHGPDLDRLGKALDNVSSHFVIDPEHFALAGFSDGASYALSTGLTNGELVSHIIVLSGGFMNVYLKTGKPRIFITHSPEDEQLNIKTSALKHYTDLKKEGYDIYFELFSGRHIIHPPMVEKAMAFFLEKKAAT</sequence>
<dbReference type="PANTHER" id="PTHR43037:SF5">
    <property type="entry name" value="FERULOYL ESTERASE"/>
    <property type="match status" value="1"/>
</dbReference>
<accession>A0A9E9P3M4</accession>
<dbReference type="EMBL" id="CP098242">
    <property type="protein sequence ID" value="WAW10183.1"/>
    <property type="molecule type" value="Genomic_DNA"/>
</dbReference>
<dbReference type="Gene3D" id="3.40.50.1820">
    <property type="entry name" value="alpha/beta hydrolase"/>
    <property type="match status" value="1"/>
</dbReference>
<evidence type="ECO:0000256" key="2">
    <source>
        <dbReference type="ARBA" id="ARBA00022801"/>
    </source>
</evidence>
<evidence type="ECO:0000313" key="3">
    <source>
        <dbReference type="EMBL" id="WAW10183.1"/>
    </source>
</evidence>
<reference evidence="3" key="1">
    <citation type="journal article" date="2022" name="Front. Microbiol.">
        <title>New perspectives on an old grouping: The genomic and phenotypic variability of Oxalobacter formigenes and the implications for calcium oxalate stone prevention.</title>
        <authorList>
            <person name="Chmiel J.A."/>
            <person name="Carr C."/>
            <person name="Stuivenberg G.A."/>
            <person name="Venema R."/>
            <person name="Chanyi R.M."/>
            <person name="Al K.F."/>
            <person name="Giguere D."/>
            <person name="Say H."/>
            <person name="Akouris P.P."/>
            <person name="Dominguez Romero S.A."/>
            <person name="Kwong A."/>
            <person name="Tai V."/>
            <person name="Koval S.F."/>
            <person name="Razvi H."/>
            <person name="Bjazevic J."/>
            <person name="Burton J.P."/>
        </authorList>
    </citation>
    <scope>NUCLEOTIDE SEQUENCE</scope>
    <source>
        <strain evidence="3">WoOx3</strain>
    </source>
</reference>
<dbReference type="Proteomes" id="UP001156215">
    <property type="component" value="Chromosome"/>
</dbReference>
<gene>
    <name evidence="3" type="ORF">NB640_00470</name>
</gene>
<organism evidence="3 4">
    <name type="scientific">Oxalobacter vibrioformis</name>
    <dbReference type="NCBI Taxonomy" id="933080"/>
    <lineage>
        <taxon>Bacteria</taxon>
        <taxon>Pseudomonadati</taxon>
        <taxon>Pseudomonadota</taxon>
        <taxon>Betaproteobacteria</taxon>
        <taxon>Burkholderiales</taxon>
        <taxon>Oxalobacteraceae</taxon>
        <taxon>Oxalobacter</taxon>
    </lineage>
</organism>
<dbReference type="InterPro" id="IPR050955">
    <property type="entry name" value="Plant_Biomass_Hydrol_Est"/>
</dbReference>
<dbReference type="InterPro" id="IPR029058">
    <property type="entry name" value="AB_hydrolase_fold"/>
</dbReference>
<proteinExistence type="predicted"/>
<dbReference type="KEGG" id="ovb:NB640_00470"/>
<keyword evidence="2" id="KW-0378">Hydrolase</keyword>
<name>A0A9E9P3M4_9BURK</name>
<dbReference type="AlphaFoldDB" id="A0A9E9P3M4"/>
<evidence type="ECO:0000256" key="1">
    <source>
        <dbReference type="ARBA" id="ARBA00022729"/>
    </source>
</evidence>
<dbReference type="RefSeq" id="WP_269309185.1">
    <property type="nucleotide sequence ID" value="NZ_CP098242.1"/>
</dbReference>
<dbReference type="GO" id="GO:0016787">
    <property type="term" value="F:hydrolase activity"/>
    <property type="evidence" value="ECO:0007669"/>
    <property type="project" value="UniProtKB-KW"/>
</dbReference>
<keyword evidence="4" id="KW-1185">Reference proteome</keyword>
<dbReference type="PANTHER" id="PTHR43037">
    <property type="entry name" value="UNNAMED PRODUCT-RELATED"/>
    <property type="match status" value="1"/>
</dbReference>
<protein>
    <submittedName>
        <fullName evidence="3">Esterase</fullName>
    </submittedName>
</protein>